<dbReference type="PANTHER" id="PTHR14609">
    <property type="entry name" value="RING FINGER PROTEIN 219"/>
    <property type="match status" value="1"/>
</dbReference>
<evidence type="ECO:0000313" key="7">
    <source>
        <dbReference type="Proteomes" id="UP000001554"/>
    </source>
</evidence>
<name>A0A9J7MXG3_BRAFL</name>
<accession>A0A9J7MXG3</accession>
<evidence type="ECO:0000256" key="2">
    <source>
        <dbReference type="ARBA" id="ARBA00022771"/>
    </source>
</evidence>
<dbReference type="Proteomes" id="UP000001554">
    <property type="component" value="Chromosome 7"/>
</dbReference>
<evidence type="ECO:0000259" key="6">
    <source>
        <dbReference type="PROSITE" id="PS50089"/>
    </source>
</evidence>
<feature type="region of interest" description="Disordered" evidence="5">
    <location>
        <begin position="657"/>
        <end position="779"/>
    </location>
</feature>
<dbReference type="RefSeq" id="XP_035682336.1">
    <property type="nucleotide sequence ID" value="XM_035826443.1"/>
</dbReference>
<gene>
    <name evidence="8" type="primary">LOC118419829</name>
</gene>
<dbReference type="InterPro" id="IPR001841">
    <property type="entry name" value="Znf_RING"/>
</dbReference>
<feature type="region of interest" description="Disordered" evidence="5">
    <location>
        <begin position="253"/>
        <end position="318"/>
    </location>
</feature>
<dbReference type="CDD" id="cd16562">
    <property type="entry name" value="RING-HC_RNF219"/>
    <property type="match status" value="1"/>
</dbReference>
<dbReference type="GO" id="GO:0004842">
    <property type="term" value="F:ubiquitin-protein transferase activity"/>
    <property type="evidence" value="ECO:0007669"/>
    <property type="project" value="InterPro"/>
</dbReference>
<feature type="compositionally biased region" description="Polar residues" evidence="5">
    <location>
        <begin position="415"/>
        <end position="458"/>
    </location>
</feature>
<dbReference type="OrthoDB" id="6105938at2759"/>
<dbReference type="SUPFAM" id="SSF57850">
    <property type="entry name" value="RING/U-box"/>
    <property type="match status" value="1"/>
</dbReference>
<dbReference type="GO" id="GO:0008270">
    <property type="term" value="F:zinc ion binding"/>
    <property type="evidence" value="ECO:0007669"/>
    <property type="project" value="UniProtKB-KW"/>
</dbReference>
<feature type="region of interest" description="Disordered" evidence="5">
    <location>
        <begin position="810"/>
        <end position="906"/>
    </location>
</feature>
<dbReference type="GO" id="GO:0006275">
    <property type="term" value="P:regulation of DNA replication"/>
    <property type="evidence" value="ECO:0007669"/>
    <property type="project" value="InterPro"/>
</dbReference>
<keyword evidence="1" id="KW-0479">Metal-binding</keyword>
<dbReference type="Gene3D" id="3.30.40.10">
    <property type="entry name" value="Zinc/RING finger domain, C3HC4 (zinc finger)"/>
    <property type="match status" value="1"/>
</dbReference>
<feature type="region of interest" description="Disordered" evidence="5">
    <location>
        <begin position="346"/>
        <end position="535"/>
    </location>
</feature>
<dbReference type="PANTHER" id="PTHR14609:SF1">
    <property type="entry name" value="ORC UBIQUITIN LIGASE 1"/>
    <property type="match status" value="1"/>
</dbReference>
<keyword evidence="2 4" id="KW-0863">Zinc-finger</keyword>
<feature type="compositionally biased region" description="Polar residues" evidence="5">
    <location>
        <begin position="895"/>
        <end position="906"/>
    </location>
</feature>
<protein>
    <submittedName>
        <fullName evidence="8">ORC ubiquitin ligase 1-like isoform X1</fullName>
    </submittedName>
</protein>
<feature type="compositionally biased region" description="Basic and acidic residues" evidence="5">
    <location>
        <begin position="859"/>
        <end position="868"/>
    </location>
</feature>
<feature type="compositionally biased region" description="Basic and acidic residues" evidence="5">
    <location>
        <begin position="525"/>
        <end position="535"/>
    </location>
</feature>
<feature type="compositionally biased region" description="Polar residues" evidence="5">
    <location>
        <begin position="742"/>
        <end position="762"/>
    </location>
</feature>
<feature type="domain" description="RING-type" evidence="6">
    <location>
        <begin position="23"/>
        <end position="61"/>
    </location>
</feature>
<evidence type="ECO:0000256" key="1">
    <source>
        <dbReference type="ARBA" id="ARBA00022723"/>
    </source>
</evidence>
<dbReference type="InterPro" id="IPR039209">
    <property type="entry name" value="OBI1"/>
</dbReference>
<reference evidence="7" key="1">
    <citation type="journal article" date="2020" name="Nat. Ecol. Evol.">
        <title>Deeply conserved synteny resolves early events in vertebrate evolution.</title>
        <authorList>
            <person name="Simakov O."/>
            <person name="Marletaz F."/>
            <person name="Yue J.X."/>
            <person name="O'Connell B."/>
            <person name="Jenkins J."/>
            <person name="Brandt A."/>
            <person name="Calef R."/>
            <person name="Tung C.H."/>
            <person name="Huang T.K."/>
            <person name="Schmutz J."/>
            <person name="Satoh N."/>
            <person name="Yu J.K."/>
            <person name="Putnam N.H."/>
            <person name="Green R.E."/>
            <person name="Rokhsar D.S."/>
        </authorList>
    </citation>
    <scope>NUCLEOTIDE SEQUENCE [LARGE SCALE GENOMIC DNA]</scope>
    <source>
        <strain evidence="7">S238N-H82</strain>
    </source>
</reference>
<feature type="compositionally biased region" description="Basic and acidic residues" evidence="5">
    <location>
        <begin position="264"/>
        <end position="302"/>
    </location>
</feature>
<proteinExistence type="predicted"/>
<keyword evidence="3" id="KW-0862">Zinc</keyword>
<dbReference type="InterPro" id="IPR035691">
    <property type="entry name" value="OBI1_RING-HC"/>
</dbReference>
<dbReference type="SMART" id="SM00184">
    <property type="entry name" value="RING"/>
    <property type="match status" value="1"/>
</dbReference>
<evidence type="ECO:0000256" key="5">
    <source>
        <dbReference type="SAM" id="MobiDB-lite"/>
    </source>
</evidence>
<organism evidence="7 8">
    <name type="scientific">Branchiostoma floridae</name>
    <name type="common">Florida lancelet</name>
    <name type="synonym">Amphioxus</name>
    <dbReference type="NCBI Taxonomy" id="7739"/>
    <lineage>
        <taxon>Eukaryota</taxon>
        <taxon>Metazoa</taxon>
        <taxon>Chordata</taxon>
        <taxon>Cephalochordata</taxon>
        <taxon>Leptocardii</taxon>
        <taxon>Amphioxiformes</taxon>
        <taxon>Branchiostomatidae</taxon>
        <taxon>Branchiostoma</taxon>
    </lineage>
</organism>
<feature type="region of interest" description="Disordered" evidence="5">
    <location>
        <begin position="578"/>
        <end position="626"/>
    </location>
</feature>
<evidence type="ECO:0000313" key="8">
    <source>
        <dbReference type="RefSeq" id="XP_035682336.1"/>
    </source>
</evidence>
<evidence type="ECO:0000256" key="4">
    <source>
        <dbReference type="PROSITE-ProRule" id="PRU00175"/>
    </source>
</evidence>
<dbReference type="GO" id="GO:0006513">
    <property type="term" value="P:protein monoubiquitination"/>
    <property type="evidence" value="ECO:0007669"/>
    <property type="project" value="InterPro"/>
</dbReference>
<feature type="region of interest" description="Disordered" evidence="5">
    <location>
        <begin position="124"/>
        <end position="149"/>
    </location>
</feature>
<dbReference type="Pfam" id="PF13923">
    <property type="entry name" value="zf-C3HC4_2"/>
    <property type="match status" value="1"/>
</dbReference>
<dbReference type="AlphaFoldDB" id="A0A9J7MXG3"/>
<dbReference type="OMA" id="CKRVLGG"/>
<feature type="compositionally biased region" description="Basic and acidic residues" evidence="5">
    <location>
        <begin position="876"/>
        <end position="886"/>
    </location>
</feature>
<feature type="compositionally biased region" description="Basic and acidic residues" evidence="5">
    <location>
        <begin position="595"/>
        <end position="605"/>
    </location>
</feature>
<feature type="compositionally biased region" description="Polar residues" evidence="5">
    <location>
        <begin position="501"/>
        <end position="524"/>
    </location>
</feature>
<evidence type="ECO:0000256" key="3">
    <source>
        <dbReference type="ARBA" id="ARBA00022833"/>
    </source>
</evidence>
<feature type="compositionally biased region" description="Basic and acidic residues" evidence="5">
    <location>
        <begin position="694"/>
        <end position="706"/>
    </location>
</feature>
<keyword evidence="7" id="KW-1185">Reference proteome</keyword>
<sequence length="906" mass="102085">MYKMADRSALQTATFAFTLPISCQICLGKVKQPVVCPNQHVFCQQCMDVWLMHNQQCPTCRVEISVNNPCKRVLGGLSGGEETSDRDSFSTKEVRKARLDVIFNEYEREIERLQSLVEDLSRKNEELKQQVPNQPSTSGGKTQKGKGSDVDKLLQLTSKLQDATSTYEAVVRDMAKLKEENSILREKNSDLSRMNDQLRLELNKRTPQKYGRYTVATLEAKVAQYEKENAQLQRALERSDKYTEELETQLENCKKHHNLQNEQRISRERSKTKTPELDGEEKRPTERKWNQEKHDHSKEHHVSVSSSEKTCLPDPKLSPISQTLQFMRNPPGGSNELVPSWLRTDQNWPGAESEQPKASGNQPDGGDSFILEQPSPLTPATHLSHLSIKQKSEGLSQYGTDTHTYNRRGEEGHSYNHSNRSLNNSAVNQNGGNYVSNDRSARFSSPTGQSEGSVTSSGKARRKLNLGNDGDKVRKSLFPSREANEKELTHRRYTSQEVRDASTSSNNGSWTDKASTSASNSWRQNRSESDGKKTDLDLYDMSLDAREKSGHLANRSHSLPSEQMPKNYSSLVEKGREASILPGPSSKPHAATSLDVRDSTVRDGRTSQWQTGNPEGLDEEDREVASTTANQSLLDLDITLTPNMKDVYLMMKQAERRVGERREAVVEPSVPLHSSRDARVKSKHLNVPVPQETSRQKTDADLESKPKMPRSNSAPAFESTDFRNVGRSENISENLDVKSARRNASQSSLSRQGNSACGSTRNGVEDSDRRFEEGDERYTKDKVARNRGWDAEHAVRHTKANANSHPWAFRDSSSSFSTVQDDHTFSRGKLTQEQSRVPEIKKPMHPTMFECFGEGSSSGDRDSTDSDIGRYQYRGLLDRESEGESYKKRKARESYSASPTKSPKWK</sequence>
<feature type="compositionally biased region" description="Polar residues" evidence="5">
    <location>
        <begin position="387"/>
        <end position="403"/>
    </location>
</feature>
<dbReference type="InterPro" id="IPR013083">
    <property type="entry name" value="Znf_RING/FYVE/PHD"/>
</dbReference>
<dbReference type="GeneID" id="118419829"/>
<dbReference type="KEGG" id="bfo:118419829"/>
<feature type="compositionally biased region" description="Basic and acidic residues" evidence="5">
    <location>
        <begin position="763"/>
        <end position="779"/>
    </location>
</feature>
<reference evidence="8" key="2">
    <citation type="submission" date="2025-08" db="UniProtKB">
        <authorList>
            <consortium name="RefSeq"/>
        </authorList>
    </citation>
    <scope>IDENTIFICATION</scope>
    <source>
        <strain evidence="8">S238N-H82</strain>
        <tissue evidence="8">Testes</tissue>
    </source>
</reference>
<dbReference type="PROSITE" id="PS50089">
    <property type="entry name" value="ZF_RING_2"/>
    <property type="match status" value="1"/>
</dbReference>